<gene>
    <name evidence="2" type="ORF">NLU13_7488</name>
</gene>
<name>A0AA39L5S7_SARSR</name>
<evidence type="ECO:0000313" key="3">
    <source>
        <dbReference type="Proteomes" id="UP001175261"/>
    </source>
</evidence>
<accession>A0AA39L5S7</accession>
<reference evidence="2" key="1">
    <citation type="submission" date="2022-10" db="EMBL/GenBank/DDBJ databases">
        <title>Determination and structural analysis of whole genome sequence of Sarocladium strictum F4-1.</title>
        <authorList>
            <person name="Hu L."/>
            <person name="Jiang Y."/>
        </authorList>
    </citation>
    <scope>NUCLEOTIDE SEQUENCE</scope>
    <source>
        <strain evidence="2">F4-1</strain>
    </source>
</reference>
<evidence type="ECO:0000313" key="2">
    <source>
        <dbReference type="EMBL" id="KAK0385010.1"/>
    </source>
</evidence>
<protein>
    <submittedName>
        <fullName evidence="2">Uncharacterized protein</fullName>
    </submittedName>
</protein>
<dbReference type="Proteomes" id="UP001175261">
    <property type="component" value="Unassembled WGS sequence"/>
</dbReference>
<feature type="signal peptide" evidence="1">
    <location>
        <begin position="1"/>
        <end position="15"/>
    </location>
</feature>
<evidence type="ECO:0000256" key="1">
    <source>
        <dbReference type="SAM" id="SignalP"/>
    </source>
</evidence>
<dbReference type="AlphaFoldDB" id="A0AA39L5S7"/>
<comment type="caution">
    <text evidence="2">The sequence shown here is derived from an EMBL/GenBank/DDBJ whole genome shotgun (WGS) entry which is preliminary data.</text>
</comment>
<organism evidence="2 3">
    <name type="scientific">Sarocladium strictum</name>
    <name type="common">Black bundle disease fungus</name>
    <name type="synonym">Acremonium strictum</name>
    <dbReference type="NCBI Taxonomy" id="5046"/>
    <lineage>
        <taxon>Eukaryota</taxon>
        <taxon>Fungi</taxon>
        <taxon>Dikarya</taxon>
        <taxon>Ascomycota</taxon>
        <taxon>Pezizomycotina</taxon>
        <taxon>Sordariomycetes</taxon>
        <taxon>Hypocreomycetidae</taxon>
        <taxon>Hypocreales</taxon>
        <taxon>Sarocladiaceae</taxon>
        <taxon>Sarocladium</taxon>
    </lineage>
</organism>
<proteinExistence type="predicted"/>
<keyword evidence="3" id="KW-1185">Reference proteome</keyword>
<feature type="chain" id="PRO_5041291003" evidence="1">
    <location>
        <begin position="16"/>
        <end position="150"/>
    </location>
</feature>
<dbReference type="EMBL" id="JAPDFR010000007">
    <property type="protein sequence ID" value="KAK0385010.1"/>
    <property type="molecule type" value="Genomic_DNA"/>
</dbReference>
<keyword evidence="1" id="KW-0732">Signal</keyword>
<sequence length="150" mass="15472">MQLITLLSAATLASAAALPNSLEARNKDVLPGHCCFTLKDSSGNTVQQSSTGQVQIASSQPSGWYCLDLSSSSAKVLRDDPNNACIVDSRGQFMCVDPIPGNVAWTLGSGGELKYGGSTKFSNCNGKVFGGSRSGCKTTTLKASGKKGSC</sequence>